<dbReference type="EMBL" id="CP075587">
    <property type="protein sequence ID" value="QYF48764.1"/>
    <property type="molecule type" value="Genomic_DNA"/>
</dbReference>
<name>A0ABX8V0L3_9BACT</name>
<protein>
    <recommendedName>
        <fullName evidence="3">DUF2059 domain-containing protein</fullName>
    </recommendedName>
</protein>
<evidence type="ECO:0000313" key="1">
    <source>
        <dbReference type="EMBL" id="QYF48764.1"/>
    </source>
</evidence>
<dbReference type="RefSeq" id="WP_215217774.1">
    <property type="nucleotide sequence ID" value="NZ_CP075587.1"/>
</dbReference>
<gene>
    <name evidence="1" type="ORF">RHABOEDO_000978</name>
</gene>
<evidence type="ECO:0008006" key="3">
    <source>
        <dbReference type="Google" id="ProtNLM"/>
    </source>
</evidence>
<accession>A0ABX8V0L3</accession>
<dbReference type="Proteomes" id="UP000826014">
    <property type="component" value="Chromosome"/>
</dbReference>
<evidence type="ECO:0000313" key="2">
    <source>
        <dbReference type="Proteomes" id="UP000826014"/>
    </source>
</evidence>
<organism evidence="1 2">
    <name type="scientific">Candidatus Rhabdochlamydia oedothoracis</name>
    <dbReference type="NCBI Taxonomy" id="2720720"/>
    <lineage>
        <taxon>Bacteria</taxon>
        <taxon>Pseudomonadati</taxon>
        <taxon>Chlamydiota</taxon>
        <taxon>Chlamydiia</taxon>
        <taxon>Parachlamydiales</taxon>
        <taxon>Candidatus Rhabdochlamydiaceae</taxon>
        <taxon>Candidatus Rhabdochlamydia</taxon>
    </lineage>
</organism>
<proteinExistence type="predicted"/>
<keyword evidence="2" id="KW-1185">Reference proteome</keyword>
<sequence>MVGNINAGTEMKTDTNVQNITEMKTDTKMQDAMELVRLSVLQQDQMDAMLPSLAQQTITSAKNNMDVKKVVANTKEKLLSKAYLKRFAEPFNKIFTYDEIQLLLSFYRTDAVKKLFKTGSETFLPVYTAMQEIIADIVKPPLLEDNIATVTALNFQKEVKEFKGNILLKVYSMMCGPCQ</sequence>
<reference evidence="1 2" key="1">
    <citation type="journal article" date="2022" name="bioRxiv">
        <title>Ecology and evolution of chlamydial symbionts of arthropods.</title>
        <authorList>
            <person name="Halter T."/>
            <person name="Koestlbacher S."/>
            <person name="Collingro A."/>
            <person name="Sixt B.S."/>
            <person name="Toenshoff E.R."/>
            <person name="Hendrickx F."/>
            <person name="Kostanjsek R."/>
            <person name="Horn M."/>
        </authorList>
    </citation>
    <scope>NUCLEOTIDE SEQUENCE [LARGE SCALE GENOMIC DNA]</scope>
    <source>
        <strain evidence="1">W744xW776</strain>
    </source>
</reference>